<feature type="compositionally biased region" description="Basic and acidic residues" evidence="2">
    <location>
        <begin position="172"/>
        <end position="192"/>
    </location>
</feature>
<sequence length="279" mass="31688">MPKDVNRGDWIFEEINAENCGTYLCQGFGSCEIGGDEKGPGKSACLCDLWHTGQFCEHYVIFPLAVTVTCTLLASCILFFCWYSSLRFSKKKIHIPKRRVRFADYLHMKQKKEKIWLKNTVNYMAQNLPNKTRDIPIDEKIEEELEKSKKEVKKQKEEKPQPSTKGTTGNKQVDELKEVEKAKAFLKVHDVSTKTTTKMMTEEDPRSTSGTISGQDPQTTSGTTTSAGLKVSPSDSSVGPPADAPEDWKKKEKKKKEVEKKEAENVEMKSKELNKKRKK</sequence>
<accession>G0NGX0</accession>
<dbReference type="AlphaFoldDB" id="G0NGX0"/>
<dbReference type="PROSITE" id="PS51257">
    <property type="entry name" value="PROKAR_LIPOPROTEIN"/>
    <property type="match status" value="1"/>
</dbReference>
<evidence type="ECO:0000256" key="3">
    <source>
        <dbReference type="SAM" id="Phobius"/>
    </source>
</evidence>
<keyword evidence="1" id="KW-0245">EGF-like domain</keyword>
<reference evidence="6" key="1">
    <citation type="submission" date="2011-07" db="EMBL/GenBank/DDBJ databases">
        <authorList>
            <consortium name="Caenorhabditis brenneri Sequencing and Analysis Consortium"/>
            <person name="Wilson R.K."/>
        </authorList>
    </citation>
    <scope>NUCLEOTIDE SEQUENCE [LARGE SCALE GENOMIC DNA]</scope>
    <source>
        <strain evidence="6">PB2801</strain>
    </source>
</reference>
<keyword evidence="1" id="KW-1015">Disulfide bond</keyword>
<evidence type="ECO:0000256" key="2">
    <source>
        <dbReference type="SAM" id="MobiDB-lite"/>
    </source>
</evidence>
<dbReference type="EMBL" id="GL379883">
    <property type="protein sequence ID" value="EGT60206.1"/>
    <property type="molecule type" value="Genomic_DNA"/>
</dbReference>
<name>G0NGX0_CAEBE</name>
<feature type="compositionally biased region" description="Basic and acidic residues" evidence="2">
    <location>
        <begin position="246"/>
        <end position="273"/>
    </location>
</feature>
<feature type="disulfide bond" evidence="1">
    <location>
        <begin position="47"/>
        <end position="56"/>
    </location>
</feature>
<dbReference type="InterPro" id="IPR000742">
    <property type="entry name" value="EGF"/>
</dbReference>
<feature type="compositionally biased region" description="Basic and acidic residues" evidence="2">
    <location>
        <begin position="148"/>
        <end position="160"/>
    </location>
</feature>
<dbReference type="OrthoDB" id="5876693at2759"/>
<dbReference type="OMA" id="FFCWYSS"/>
<dbReference type="PROSITE" id="PS50026">
    <property type="entry name" value="EGF_3"/>
    <property type="match status" value="1"/>
</dbReference>
<keyword evidence="3" id="KW-0812">Transmembrane</keyword>
<keyword evidence="3" id="KW-1133">Transmembrane helix</keyword>
<proteinExistence type="predicted"/>
<feature type="region of interest" description="Disordered" evidence="2">
    <location>
        <begin position="148"/>
        <end position="279"/>
    </location>
</feature>
<feature type="domain" description="EGF-like" evidence="4">
    <location>
        <begin position="16"/>
        <end position="57"/>
    </location>
</feature>
<keyword evidence="3" id="KW-0472">Membrane</keyword>
<dbReference type="InParanoid" id="G0NGX0"/>
<keyword evidence="6" id="KW-1185">Reference proteome</keyword>
<evidence type="ECO:0000259" key="4">
    <source>
        <dbReference type="PROSITE" id="PS50026"/>
    </source>
</evidence>
<dbReference type="eggNOG" id="ENOG502TIGF">
    <property type="taxonomic scope" value="Eukaryota"/>
</dbReference>
<dbReference type="PROSITE" id="PS00022">
    <property type="entry name" value="EGF_1"/>
    <property type="match status" value="1"/>
</dbReference>
<feature type="compositionally biased region" description="Polar residues" evidence="2">
    <location>
        <begin position="161"/>
        <end position="171"/>
    </location>
</feature>
<feature type="transmembrane region" description="Helical" evidence="3">
    <location>
        <begin position="59"/>
        <end position="83"/>
    </location>
</feature>
<dbReference type="Proteomes" id="UP000008068">
    <property type="component" value="Unassembled WGS sequence"/>
</dbReference>
<feature type="compositionally biased region" description="Polar residues" evidence="2">
    <location>
        <begin position="207"/>
        <end position="237"/>
    </location>
</feature>
<organism evidence="6">
    <name type="scientific">Caenorhabditis brenneri</name>
    <name type="common">Nematode worm</name>
    <dbReference type="NCBI Taxonomy" id="135651"/>
    <lineage>
        <taxon>Eukaryota</taxon>
        <taxon>Metazoa</taxon>
        <taxon>Ecdysozoa</taxon>
        <taxon>Nematoda</taxon>
        <taxon>Chromadorea</taxon>
        <taxon>Rhabditida</taxon>
        <taxon>Rhabditina</taxon>
        <taxon>Rhabditomorpha</taxon>
        <taxon>Rhabditoidea</taxon>
        <taxon>Rhabditidae</taxon>
        <taxon>Peloderinae</taxon>
        <taxon>Caenorhabditis</taxon>
    </lineage>
</organism>
<protein>
    <recommendedName>
        <fullName evidence="4">EGF-like domain-containing protein</fullName>
    </recommendedName>
</protein>
<evidence type="ECO:0000313" key="5">
    <source>
        <dbReference type="EMBL" id="EGT60206.1"/>
    </source>
</evidence>
<comment type="caution">
    <text evidence="1">Lacks conserved residue(s) required for the propagation of feature annotation.</text>
</comment>
<evidence type="ECO:0000256" key="1">
    <source>
        <dbReference type="PROSITE-ProRule" id="PRU00076"/>
    </source>
</evidence>
<dbReference type="HOGENOM" id="CLU_1074534_0_0_1"/>
<gene>
    <name evidence="5" type="ORF">CAEBREN_24922</name>
</gene>
<evidence type="ECO:0000313" key="6">
    <source>
        <dbReference type="Proteomes" id="UP000008068"/>
    </source>
</evidence>